<dbReference type="STRING" id="981384.GCA_000192475_03391"/>
<evidence type="ECO:0008006" key="3">
    <source>
        <dbReference type="Google" id="ProtNLM"/>
    </source>
</evidence>
<organism evidence="1 2">
    <name type="scientific">Ruegeria conchae</name>
    <dbReference type="NCBI Taxonomy" id="981384"/>
    <lineage>
        <taxon>Bacteria</taxon>
        <taxon>Pseudomonadati</taxon>
        <taxon>Pseudomonadota</taxon>
        <taxon>Alphaproteobacteria</taxon>
        <taxon>Rhodobacterales</taxon>
        <taxon>Roseobacteraceae</taxon>
        <taxon>Ruegeria</taxon>
    </lineage>
</organism>
<dbReference type="AlphaFoldDB" id="A0A497ZRY6"/>
<name>A0A497ZRY6_9RHOB</name>
<comment type="caution">
    <text evidence="1">The sequence shown here is derived from an EMBL/GenBank/DDBJ whole genome shotgun (WGS) entry which is preliminary data.</text>
</comment>
<gene>
    <name evidence="1" type="ORF">CLV75_0720</name>
</gene>
<accession>A0A497ZRY6</accession>
<dbReference type="Proteomes" id="UP000271700">
    <property type="component" value="Unassembled WGS sequence"/>
</dbReference>
<dbReference type="InterPro" id="IPR029044">
    <property type="entry name" value="Nucleotide-diphossugar_trans"/>
</dbReference>
<evidence type="ECO:0000313" key="1">
    <source>
        <dbReference type="EMBL" id="RLK10737.1"/>
    </source>
</evidence>
<dbReference type="EMBL" id="RCCT01000001">
    <property type="protein sequence ID" value="RLK10737.1"/>
    <property type="molecule type" value="Genomic_DNA"/>
</dbReference>
<protein>
    <recommendedName>
        <fullName evidence="3">Alpha 1,4-glycosyltransferase</fullName>
    </recommendedName>
</protein>
<reference evidence="1 2" key="1">
    <citation type="submission" date="2018-10" db="EMBL/GenBank/DDBJ databases">
        <title>Genomic Encyclopedia of Archaeal and Bacterial Type Strains, Phase II (KMG-II): from individual species to whole genera.</title>
        <authorList>
            <person name="Goeker M."/>
        </authorList>
    </citation>
    <scope>NUCLEOTIDE SEQUENCE [LARGE SCALE GENOMIC DNA]</scope>
    <source>
        <strain evidence="1 2">DSM 29317</strain>
    </source>
</reference>
<dbReference type="SUPFAM" id="SSF53448">
    <property type="entry name" value="Nucleotide-diphospho-sugar transferases"/>
    <property type="match status" value="1"/>
</dbReference>
<dbReference type="RefSeq" id="WP_010440300.1">
    <property type="nucleotide sequence ID" value="NZ_AEYW01000006.1"/>
</dbReference>
<evidence type="ECO:0000313" key="2">
    <source>
        <dbReference type="Proteomes" id="UP000271700"/>
    </source>
</evidence>
<proteinExistence type="predicted"/>
<sequence>MRHEYEIGMLWVEGPLSYVEVLCAQSFLDAGHHVKLYHYGHVQNVPEGVELVHGDTVLGSDRFIKHGRTGSFALFSDVFRYHLLQQNDRMIWADLDAYCVKTFKSETGHFYAWESDYQIAGGVLGLPSDSEALGQLLEMTEDEYGIPEWYPDEEKKRLENLREAGTPVHVGDLRWGVWGPHAVTHYLQKTGESKYAFPENWLYPISFKNRRFLMRSKWARKVRRAVTEDTYSVHFYGRRIRQFLATIGGVPEPGSYMEQLLTKHNINTAAAPIFTRQEREAQKATQEATPPVK</sequence>
<keyword evidence="2" id="KW-1185">Reference proteome</keyword>